<feature type="domain" description="Ig-like" evidence="14">
    <location>
        <begin position="9"/>
        <end position="96"/>
    </location>
</feature>
<evidence type="ECO:0000313" key="16">
    <source>
        <dbReference type="Proteomes" id="UP000225706"/>
    </source>
</evidence>
<dbReference type="GO" id="GO:0043005">
    <property type="term" value="C:neuron projection"/>
    <property type="evidence" value="ECO:0007669"/>
    <property type="project" value="TreeGrafter"/>
</dbReference>
<evidence type="ECO:0000256" key="8">
    <source>
        <dbReference type="ARBA" id="ARBA00023170"/>
    </source>
</evidence>
<evidence type="ECO:0000256" key="12">
    <source>
        <dbReference type="SAM" id="Phobius"/>
    </source>
</evidence>
<dbReference type="GO" id="GO:0004713">
    <property type="term" value="F:protein tyrosine kinase activity"/>
    <property type="evidence" value="ECO:0007669"/>
    <property type="project" value="InterPro"/>
</dbReference>
<evidence type="ECO:0000256" key="5">
    <source>
        <dbReference type="ARBA" id="ARBA00022989"/>
    </source>
</evidence>
<proteinExistence type="predicted"/>
<dbReference type="CDD" id="cd00096">
    <property type="entry name" value="Ig"/>
    <property type="match status" value="1"/>
</dbReference>
<dbReference type="Gene3D" id="2.60.40.10">
    <property type="entry name" value="Immunoglobulins"/>
    <property type="match status" value="4"/>
</dbReference>
<dbReference type="PROSITE" id="PS00109">
    <property type="entry name" value="PROTEIN_KINASE_TYR"/>
    <property type="match status" value="1"/>
</dbReference>
<dbReference type="SUPFAM" id="SSF56112">
    <property type="entry name" value="Protein kinase-like (PK-like)"/>
    <property type="match status" value="1"/>
</dbReference>
<evidence type="ECO:0000256" key="10">
    <source>
        <dbReference type="ARBA" id="ARBA00023319"/>
    </source>
</evidence>
<dbReference type="InterPro" id="IPR007110">
    <property type="entry name" value="Ig-like_dom"/>
</dbReference>
<dbReference type="EMBL" id="LSMT01001101">
    <property type="protein sequence ID" value="PFX13001.1"/>
    <property type="molecule type" value="Genomic_DNA"/>
</dbReference>
<dbReference type="Pfam" id="PF07714">
    <property type="entry name" value="PK_Tyr_Ser-Thr"/>
    <property type="match status" value="1"/>
</dbReference>
<evidence type="ECO:0000313" key="15">
    <source>
        <dbReference type="EMBL" id="PFX13001.1"/>
    </source>
</evidence>
<dbReference type="OrthoDB" id="6019866at2759"/>
<evidence type="ECO:0000256" key="11">
    <source>
        <dbReference type="SAM" id="MobiDB-lite"/>
    </source>
</evidence>
<keyword evidence="8 15" id="KW-0675">Receptor</keyword>
<dbReference type="AlphaFoldDB" id="A0A2B4R5T2"/>
<keyword evidence="7" id="KW-1015">Disulfide bond</keyword>
<evidence type="ECO:0000259" key="13">
    <source>
        <dbReference type="PROSITE" id="PS50011"/>
    </source>
</evidence>
<dbReference type="SMART" id="SM00219">
    <property type="entry name" value="TyrKc"/>
    <property type="match status" value="1"/>
</dbReference>
<feature type="domain" description="Protein kinase" evidence="13">
    <location>
        <begin position="419"/>
        <end position="763"/>
    </location>
</feature>
<keyword evidence="4" id="KW-0677">Repeat</keyword>
<keyword evidence="15" id="KW-0418">Kinase</keyword>
<feature type="domain" description="Ig-like" evidence="14">
    <location>
        <begin position="365"/>
        <end position="448"/>
    </location>
</feature>
<evidence type="ECO:0000256" key="4">
    <source>
        <dbReference type="ARBA" id="ARBA00022737"/>
    </source>
</evidence>
<dbReference type="InterPro" id="IPR013783">
    <property type="entry name" value="Ig-like_fold"/>
</dbReference>
<evidence type="ECO:0000256" key="1">
    <source>
        <dbReference type="ARBA" id="ARBA00004167"/>
    </source>
</evidence>
<dbReference type="InterPro" id="IPR003598">
    <property type="entry name" value="Ig_sub2"/>
</dbReference>
<dbReference type="InterPro" id="IPR003599">
    <property type="entry name" value="Ig_sub"/>
</dbReference>
<dbReference type="InterPro" id="IPR013098">
    <property type="entry name" value="Ig_I-set"/>
</dbReference>
<organism evidence="15 16">
    <name type="scientific">Stylophora pistillata</name>
    <name type="common">Smooth cauliflower coral</name>
    <dbReference type="NCBI Taxonomy" id="50429"/>
    <lineage>
        <taxon>Eukaryota</taxon>
        <taxon>Metazoa</taxon>
        <taxon>Cnidaria</taxon>
        <taxon>Anthozoa</taxon>
        <taxon>Hexacorallia</taxon>
        <taxon>Scleractinia</taxon>
        <taxon>Astrocoeniina</taxon>
        <taxon>Pocilloporidae</taxon>
        <taxon>Stylophora</taxon>
    </lineage>
</organism>
<dbReference type="InterPro" id="IPR020635">
    <property type="entry name" value="Tyr_kinase_cat_dom"/>
</dbReference>
<keyword evidence="16" id="KW-1185">Reference proteome</keyword>
<dbReference type="Proteomes" id="UP000225706">
    <property type="component" value="Unassembled WGS sequence"/>
</dbReference>
<dbReference type="Pfam" id="PF07679">
    <property type="entry name" value="I-set"/>
    <property type="match status" value="1"/>
</dbReference>
<dbReference type="InterPro" id="IPR001245">
    <property type="entry name" value="Ser-Thr/Tyr_kinase_cat_dom"/>
</dbReference>
<evidence type="ECO:0000259" key="14">
    <source>
        <dbReference type="PROSITE" id="PS50835"/>
    </source>
</evidence>
<keyword evidence="5 12" id="KW-1133">Transmembrane helix</keyword>
<keyword evidence="3" id="KW-0732">Signal</keyword>
<feature type="transmembrane region" description="Helical" evidence="12">
    <location>
        <begin position="456"/>
        <end position="476"/>
    </location>
</feature>
<dbReference type="Pfam" id="PF13927">
    <property type="entry name" value="Ig_3"/>
    <property type="match status" value="3"/>
</dbReference>
<comment type="caution">
    <text evidence="15">The sequence shown here is derived from an EMBL/GenBank/DDBJ whole genome shotgun (WGS) entry which is preliminary data.</text>
</comment>
<feature type="transmembrane region" description="Helical" evidence="12">
    <location>
        <begin position="511"/>
        <end position="532"/>
    </location>
</feature>
<evidence type="ECO:0000256" key="2">
    <source>
        <dbReference type="ARBA" id="ARBA00022692"/>
    </source>
</evidence>
<feature type="domain" description="Ig-like" evidence="14">
    <location>
        <begin position="246"/>
        <end position="332"/>
    </location>
</feature>
<protein>
    <submittedName>
        <fullName evidence="15">Tyrosine kinase receptor Cad96Ca</fullName>
    </submittedName>
</protein>
<dbReference type="PANTHER" id="PTHR12231:SF253">
    <property type="entry name" value="DPR-INTERACTING PROTEIN ETA, ISOFORM B-RELATED"/>
    <property type="match status" value="1"/>
</dbReference>
<dbReference type="GO" id="GO:0016020">
    <property type="term" value="C:membrane"/>
    <property type="evidence" value="ECO:0007669"/>
    <property type="project" value="UniProtKB-SubCell"/>
</dbReference>
<accession>A0A2B4R5T2</accession>
<evidence type="ECO:0000256" key="3">
    <source>
        <dbReference type="ARBA" id="ARBA00022729"/>
    </source>
</evidence>
<dbReference type="InterPro" id="IPR000719">
    <property type="entry name" value="Prot_kinase_dom"/>
</dbReference>
<dbReference type="SMART" id="SM00408">
    <property type="entry name" value="IGc2"/>
    <property type="match status" value="4"/>
</dbReference>
<comment type="subcellular location">
    <subcellularLocation>
        <location evidence="1">Membrane</location>
        <topology evidence="1">Single-pass membrane protein</topology>
    </subcellularLocation>
</comment>
<feature type="compositionally biased region" description="Basic and acidic residues" evidence="11">
    <location>
        <begin position="790"/>
        <end position="806"/>
    </location>
</feature>
<feature type="region of interest" description="Disordered" evidence="11">
    <location>
        <begin position="104"/>
        <end position="132"/>
    </location>
</feature>
<dbReference type="PANTHER" id="PTHR12231">
    <property type="entry name" value="CTX-RELATED TYPE I TRANSMEMBRANE PROTEIN"/>
    <property type="match status" value="1"/>
</dbReference>
<dbReference type="PROSITE" id="PS50011">
    <property type="entry name" value="PROTEIN_KINASE_DOM"/>
    <property type="match status" value="1"/>
</dbReference>
<dbReference type="PROSITE" id="PS50835">
    <property type="entry name" value="IG_LIKE"/>
    <property type="match status" value="4"/>
</dbReference>
<dbReference type="InterPro" id="IPR008266">
    <property type="entry name" value="Tyr_kinase_AS"/>
</dbReference>
<feature type="domain" description="Ig-like" evidence="14">
    <location>
        <begin position="152"/>
        <end position="245"/>
    </location>
</feature>
<feature type="region of interest" description="Disordered" evidence="11">
    <location>
        <begin position="958"/>
        <end position="1066"/>
    </location>
</feature>
<keyword evidence="2 12" id="KW-0812">Transmembrane</keyword>
<evidence type="ECO:0000256" key="9">
    <source>
        <dbReference type="ARBA" id="ARBA00023180"/>
    </source>
</evidence>
<dbReference type="GO" id="GO:0005524">
    <property type="term" value="F:ATP binding"/>
    <property type="evidence" value="ECO:0007669"/>
    <property type="project" value="InterPro"/>
</dbReference>
<feature type="compositionally biased region" description="Basic and acidic residues" evidence="11">
    <location>
        <begin position="989"/>
        <end position="1005"/>
    </location>
</feature>
<gene>
    <name evidence="15" type="primary">Cad96Ca</name>
    <name evidence="15" type="ORF">AWC38_SpisGene22961</name>
</gene>
<dbReference type="InterPro" id="IPR011009">
    <property type="entry name" value="Kinase-like_dom_sf"/>
</dbReference>
<dbReference type="Gene3D" id="1.10.510.10">
    <property type="entry name" value="Transferase(Phosphotransferase) domain 1"/>
    <property type="match status" value="1"/>
</dbReference>
<dbReference type="InterPro" id="IPR051170">
    <property type="entry name" value="Neural/epithelial_adhesion"/>
</dbReference>
<keyword evidence="10" id="KW-0393">Immunoglobulin domain</keyword>
<feature type="region of interest" description="Disordered" evidence="11">
    <location>
        <begin position="781"/>
        <end position="827"/>
    </location>
</feature>
<keyword evidence="6 12" id="KW-0472">Membrane</keyword>
<keyword evidence="9" id="KW-0325">Glycoprotein</keyword>
<feature type="compositionally biased region" description="Basic and acidic residues" evidence="11">
    <location>
        <begin position="115"/>
        <end position="132"/>
    </location>
</feature>
<dbReference type="InterPro" id="IPR036179">
    <property type="entry name" value="Ig-like_dom_sf"/>
</dbReference>
<reference evidence="16" key="1">
    <citation type="journal article" date="2017" name="bioRxiv">
        <title>Comparative analysis of the genomes of Stylophora pistillata and Acropora digitifera provides evidence for extensive differences between species of corals.</title>
        <authorList>
            <person name="Voolstra C.R."/>
            <person name="Li Y."/>
            <person name="Liew Y.J."/>
            <person name="Baumgarten S."/>
            <person name="Zoccola D."/>
            <person name="Flot J.-F."/>
            <person name="Tambutte S."/>
            <person name="Allemand D."/>
            <person name="Aranda M."/>
        </authorList>
    </citation>
    <scope>NUCLEOTIDE SEQUENCE [LARGE SCALE GENOMIC DNA]</scope>
</reference>
<sequence length="1066" mass="116969">MVFFLQVSPRITKPPITQSVTEGSPVNFSCRASGVPTPTLVWVFNKDGYRHCDISQTEHDGESLLVIPIVTKAMNGTYKCEAKNKADTTSSTATLRVYGEFNYNDNDDGDFDDNDGQKKEDDNGERDGYEDKTVVIWESRTDKEKNKSDGKASAQVVPDSFPTLATGDVLTLTCKVNEDTINVTWKKDGDATLERAKIYTQLDKKNSKLTITRVSEKDNGKYYCEGRNKLGFVDGHFVEITVKVSPQIITPPIDQSAFEGYPVNFSCAASGYPAPTFVWTFNDDDLPSGIIQTDQERESTLELPRVINEMKGNYRCTAKNIISTANSSAKLHVYGKFNKKKFVDYREDECGDEDGGDKCGDEKLPKIIPKQPAPITEGETLQLTCLFQNSEDTIWKKNGVKKIQRAKVDTKDGKKIITISDVETDDSGEYSCEAFSKAGSRSTNVMVKIMAGPLEWYYIGGPVAAVILLLSLIAYIKKRRATAISGEEGRKALLREIELLKLFGRMGHENVVKFIGCVTVGAQPILIMEYLWRGDLLGYLRKSRGVFDHYHRGVGRVDHLTTYDMVLFAKQIANGMTFLASRGIIHRDLAARNILLDEHRVCKLTDFGLSYQDFKYGTGNAKRTYVDIVDMDKYDQDKYKFIDDRGAVANREDAGRDEQGAAAANLNREVDEHGATAHPFVVAIDDGATAFPLTVSIGDEGAAAANRNREVGEDGATAHPFVAAIGSDATAFPFRVNVADERAAAANPDRRVGEHGATAHPFVVSIKDGARAFPRGIKVGEEGGAANSFKSDEKDIDSSAHLHESDTLPYLSETEEEESGDSECPLGLEEEDIDDPECPLVIEEDIDLLPSSLVIDDNGLGTLVCPPLTDEEDPDCSTCSLLIDKEYSSNSACSSMIGEEGLEATVYVCPPVIEKDPSSVAHPLTIEVNKPDASQFPPVIGEEDVDSFEFSPLIEEEGHFDSASPPDVEGGTSKLETNADNQDAAAVESVKEAGGEEPKTCQLKDTEDEQDDIGKHMEDQGDTEDLCDEELHMQESNGNRLTAVDTNETGNNEDEESFEATPLVQD</sequence>
<dbReference type="FunFam" id="2.60.40.10:FF:000032">
    <property type="entry name" value="palladin isoform X1"/>
    <property type="match status" value="2"/>
</dbReference>
<name>A0A2B4R5T2_STYPI</name>
<feature type="compositionally biased region" description="Acidic residues" evidence="11">
    <location>
        <begin position="105"/>
        <end position="114"/>
    </location>
</feature>
<dbReference type="SMART" id="SM00409">
    <property type="entry name" value="IG"/>
    <property type="match status" value="4"/>
</dbReference>
<dbReference type="SUPFAM" id="SSF48726">
    <property type="entry name" value="Immunoglobulin"/>
    <property type="match status" value="4"/>
</dbReference>
<evidence type="ECO:0000256" key="7">
    <source>
        <dbReference type="ARBA" id="ARBA00023157"/>
    </source>
</evidence>
<keyword evidence="15" id="KW-0808">Transferase</keyword>
<evidence type="ECO:0000256" key="6">
    <source>
        <dbReference type="ARBA" id="ARBA00023136"/>
    </source>
</evidence>